<evidence type="ECO:0000256" key="1">
    <source>
        <dbReference type="ARBA" id="ARBA00000085"/>
    </source>
</evidence>
<dbReference type="FunFam" id="1.10.287.130:FF:000001">
    <property type="entry name" value="Two-component sensor histidine kinase"/>
    <property type="match status" value="1"/>
</dbReference>
<dbReference type="Gene3D" id="6.10.340.10">
    <property type="match status" value="1"/>
</dbReference>
<evidence type="ECO:0000256" key="7">
    <source>
        <dbReference type="ARBA" id="ARBA00022777"/>
    </source>
</evidence>
<dbReference type="InterPro" id="IPR003660">
    <property type="entry name" value="HAMP_dom"/>
</dbReference>
<evidence type="ECO:0000313" key="15">
    <source>
        <dbReference type="EMBL" id="MBR7671577.1"/>
    </source>
</evidence>
<comment type="catalytic activity">
    <reaction evidence="1">
        <text>ATP + protein L-histidine = ADP + protein N-phospho-L-histidine.</text>
        <dbReference type="EC" id="2.7.13.3"/>
    </reaction>
</comment>
<dbReference type="Gene3D" id="1.10.287.130">
    <property type="match status" value="1"/>
</dbReference>
<keyword evidence="8 12" id="KW-1133">Transmembrane helix</keyword>
<keyword evidence="9" id="KW-0902">Two-component regulatory system</keyword>
<feature type="transmembrane region" description="Helical" evidence="12">
    <location>
        <begin position="190"/>
        <end position="208"/>
    </location>
</feature>
<dbReference type="PANTHER" id="PTHR45436:SF5">
    <property type="entry name" value="SENSOR HISTIDINE KINASE TRCS"/>
    <property type="match status" value="1"/>
</dbReference>
<reference evidence="15" key="1">
    <citation type="submission" date="2021-04" db="EMBL/GenBank/DDBJ databases">
        <title>Sequencing of actinobacteria type strains.</title>
        <authorList>
            <person name="Nguyen G.-S."/>
            <person name="Wentzel A."/>
        </authorList>
    </citation>
    <scope>NUCLEOTIDE SEQUENCE</scope>
    <source>
        <strain evidence="15">DSM 42095</strain>
    </source>
</reference>
<protein>
    <recommendedName>
        <fullName evidence="3">histidine kinase</fullName>
        <ecNumber evidence="3">2.7.13.3</ecNumber>
    </recommendedName>
</protein>
<evidence type="ECO:0000256" key="5">
    <source>
        <dbReference type="ARBA" id="ARBA00022679"/>
    </source>
</evidence>
<dbReference type="Pfam" id="PF02518">
    <property type="entry name" value="HATPase_c"/>
    <property type="match status" value="1"/>
</dbReference>
<accession>A0A8T4IPC0</accession>
<dbReference type="AlphaFoldDB" id="A0A8T4IPC0"/>
<dbReference type="GO" id="GO:0000155">
    <property type="term" value="F:phosphorelay sensor kinase activity"/>
    <property type="evidence" value="ECO:0007669"/>
    <property type="project" value="InterPro"/>
</dbReference>
<keyword evidence="10 12" id="KW-0472">Membrane</keyword>
<dbReference type="PANTHER" id="PTHR45436">
    <property type="entry name" value="SENSOR HISTIDINE KINASE YKOH"/>
    <property type="match status" value="1"/>
</dbReference>
<evidence type="ECO:0000256" key="6">
    <source>
        <dbReference type="ARBA" id="ARBA00022692"/>
    </source>
</evidence>
<dbReference type="EC" id="2.7.13.3" evidence="3"/>
<feature type="region of interest" description="Disordered" evidence="11">
    <location>
        <begin position="223"/>
        <end position="242"/>
    </location>
</feature>
<keyword evidence="16" id="KW-1185">Reference proteome</keyword>
<dbReference type="Pfam" id="PF00512">
    <property type="entry name" value="HisKA"/>
    <property type="match status" value="1"/>
</dbReference>
<proteinExistence type="predicted"/>
<keyword evidence="4" id="KW-0597">Phosphoprotein</keyword>
<evidence type="ECO:0000259" key="13">
    <source>
        <dbReference type="PROSITE" id="PS50109"/>
    </source>
</evidence>
<dbReference type="CDD" id="cd00082">
    <property type="entry name" value="HisKA"/>
    <property type="match status" value="1"/>
</dbReference>
<dbReference type="SUPFAM" id="SSF47384">
    <property type="entry name" value="Homodimeric domain of signal transducing histidine kinase"/>
    <property type="match status" value="1"/>
</dbReference>
<comment type="caution">
    <text evidence="15">The sequence shown here is derived from an EMBL/GenBank/DDBJ whole genome shotgun (WGS) entry which is preliminary data.</text>
</comment>
<dbReference type="SMART" id="SM00387">
    <property type="entry name" value="HATPase_c"/>
    <property type="match status" value="1"/>
</dbReference>
<dbReference type="PRINTS" id="PR00344">
    <property type="entry name" value="BCTRLSENSOR"/>
</dbReference>
<dbReference type="Gene3D" id="3.30.565.10">
    <property type="entry name" value="Histidine kinase-like ATPase, C-terminal domain"/>
    <property type="match status" value="1"/>
</dbReference>
<dbReference type="PROSITE" id="PS50885">
    <property type="entry name" value="HAMP"/>
    <property type="match status" value="1"/>
</dbReference>
<dbReference type="EMBL" id="JAGSMN010000011">
    <property type="protein sequence ID" value="MBR7671577.1"/>
    <property type="molecule type" value="Genomic_DNA"/>
</dbReference>
<feature type="region of interest" description="Disordered" evidence="11">
    <location>
        <begin position="434"/>
        <end position="462"/>
    </location>
</feature>
<dbReference type="InterPro" id="IPR003661">
    <property type="entry name" value="HisK_dim/P_dom"/>
</dbReference>
<feature type="compositionally biased region" description="Polar residues" evidence="11">
    <location>
        <begin position="561"/>
        <end position="570"/>
    </location>
</feature>
<keyword evidence="7 15" id="KW-0418">Kinase</keyword>
<gene>
    <name evidence="15" type="ORF">KDA82_00680</name>
</gene>
<evidence type="ECO:0000256" key="10">
    <source>
        <dbReference type="ARBA" id="ARBA00023136"/>
    </source>
</evidence>
<dbReference type="Proteomes" id="UP000675554">
    <property type="component" value="Unassembled WGS sequence"/>
</dbReference>
<dbReference type="InterPro" id="IPR003594">
    <property type="entry name" value="HATPase_dom"/>
</dbReference>
<evidence type="ECO:0000256" key="12">
    <source>
        <dbReference type="SAM" id="Phobius"/>
    </source>
</evidence>
<name>A0A8T4IPC0_9ACTN</name>
<evidence type="ECO:0000256" key="3">
    <source>
        <dbReference type="ARBA" id="ARBA00012438"/>
    </source>
</evidence>
<feature type="region of interest" description="Disordered" evidence="11">
    <location>
        <begin position="532"/>
        <end position="583"/>
    </location>
</feature>
<evidence type="ECO:0000256" key="2">
    <source>
        <dbReference type="ARBA" id="ARBA00004236"/>
    </source>
</evidence>
<dbReference type="InterPro" id="IPR036097">
    <property type="entry name" value="HisK_dim/P_sf"/>
</dbReference>
<dbReference type="GO" id="GO:0005886">
    <property type="term" value="C:plasma membrane"/>
    <property type="evidence" value="ECO:0007669"/>
    <property type="project" value="UniProtKB-SubCell"/>
</dbReference>
<dbReference type="SMART" id="SM00304">
    <property type="entry name" value="HAMP"/>
    <property type="match status" value="1"/>
</dbReference>
<keyword evidence="5" id="KW-0808">Transferase</keyword>
<evidence type="ECO:0000256" key="11">
    <source>
        <dbReference type="SAM" id="MobiDB-lite"/>
    </source>
</evidence>
<dbReference type="SUPFAM" id="SSF55874">
    <property type="entry name" value="ATPase domain of HSP90 chaperone/DNA topoisomerase II/histidine kinase"/>
    <property type="match status" value="1"/>
</dbReference>
<feature type="domain" description="Histidine kinase" evidence="13">
    <location>
        <begin position="291"/>
        <end position="536"/>
    </location>
</feature>
<evidence type="ECO:0000256" key="4">
    <source>
        <dbReference type="ARBA" id="ARBA00022553"/>
    </source>
</evidence>
<dbReference type="InterPro" id="IPR004358">
    <property type="entry name" value="Sig_transdc_His_kin-like_C"/>
</dbReference>
<dbReference type="InterPro" id="IPR036890">
    <property type="entry name" value="HATPase_C_sf"/>
</dbReference>
<evidence type="ECO:0000256" key="9">
    <source>
        <dbReference type="ARBA" id="ARBA00023012"/>
    </source>
</evidence>
<dbReference type="InterPro" id="IPR005467">
    <property type="entry name" value="His_kinase_dom"/>
</dbReference>
<feature type="domain" description="HAMP" evidence="14">
    <location>
        <begin position="209"/>
        <end position="276"/>
    </location>
</feature>
<evidence type="ECO:0000256" key="8">
    <source>
        <dbReference type="ARBA" id="ARBA00022989"/>
    </source>
</evidence>
<organism evidence="15 16">
    <name type="scientific">Streptomyces daliensis</name>
    <dbReference type="NCBI Taxonomy" id="299421"/>
    <lineage>
        <taxon>Bacteria</taxon>
        <taxon>Bacillati</taxon>
        <taxon>Actinomycetota</taxon>
        <taxon>Actinomycetes</taxon>
        <taxon>Kitasatosporales</taxon>
        <taxon>Streptomycetaceae</taxon>
        <taxon>Streptomyces</taxon>
    </lineage>
</organism>
<evidence type="ECO:0000259" key="14">
    <source>
        <dbReference type="PROSITE" id="PS50885"/>
    </source>
</evidence>
<dbReference type="InterPro" id="IPR050428">
    <property type="entry name" value="TCS_sensor_his_kinase"/>
</dbReference>
<evidence type="ECO:0000313" key="16">
    <source>
        <dbReference type="Proteomes" id="UP000675554"/>
    </source>
</evidence>
<sequence>MRPPRIRVPRIPSRRARRPGSLRAKLTLSGIAMLATGIVVATCISLVGVKHYLMSAIDADLLRTRDGIEQARPTADRIAAIGTVAKLNGTLSPDDLGHATGGTLLFAAIGADGEATKVAGIRTDARQRALAAAVTDPAALVNASQPRDVHVDGRLHRATAVRLGDGQLVVLASSVSSVHKVMAKVVRLELAVGVVLMAGLGTASFFGARRRLRPLEDMVETASAIAEGSPDGEEGPDGLGLSRRVAAPPDKHSVSEVEQLRLALNAMLHQVEAAFLTREHAAAQLRRFVADASHELRTPLAAIRGYLQLYERGMLTEDEERTRALARMTAESERMARLVDELLALARLDQRPELRPRAVDVARLVEESLADLSAQQPDRPVELTVGPRDGNGEGEGCVALADEAVLRQVVGNLVANVRVHTPVAARLDVSVTRVPAEDGHDGRDGDVRDGSDEDAGARGPLDGERIVLRVADEGPGMAPQDAARIFDRFFRTGSAQGSGLGMSVVRAGTEAQGGTVHVTTAPGAGLAVTVTLPGTDGGAPEGGDEKSPEESGQARLAASRTMVTSDSAPTRTGGPHAPAPRVT</sequence>
<dbReference type="PROSITE" id="PS50109">
    <property type="entry name" value="HIS_KIN"/>
    <property type="match status" value="1"/>
</dbReference>
<comment type="subcellular location">
    <subcellularLocation>
        <location evidence="2">Cell membrane</location>
    </subcellularLocation>
</comment>
<dbReference type="SMART" id="SM00388">
    <property type="entry name" value="HisKA"/>
    <property type="match status" value="1"/>
</dbReference>
<keyword evidence="6 12" id="KW-0812">Transmembrane</keyword>
<feature type="compositionally biased region" description="Basic and acidic residues" evidence="11">
    <location>
        <begin position="435"/>
        <end position="450"/>
    </location>
</feature>